<dbReference type="EMBL" id="JQFZ01000245">
    <property type="protein sequence ID" value="KGO53743.1"/>
    <property type="molecule type" value="Genomic_DNA"/>
</dbReference>
<comment type="caution">
    <text evidence="1">The sequence shown here is derived from an EMBL/GenBank/DDBJ whole genome shotgun (WGS) entry which is preliminary data.</text>
</comment>
<accession>A0A0A2J0P5</accession>
<dbReference type="VEuPathDB" id="FungiDB:PEXP_040830"/>
<dbReference type="RefSeq" id="XP_016596290.1">
    <property type="nucleotide sequence ID" value="XM_016739546.1"/>
</dbReference>
<proteinExistence type="predicted"/>
<reference evidence="1 2" key="1">
    <citation type="journal article" date="2015" name="Mol. Plant Microbe Interact.">
        <title>Genome, transcriptome, and functional analyses of Penicillium expansum provide new insights into secondary metabolism and pathogenicity.</title>
        <authorList>
            <person name="Ballester A.R."/>
            <person name="Marcet-Houben M."/>
            <person name="Levin E."/>
            <person name="Sela N."/>
            <person name="Selma-Lazaro C."/>
            <person name="Carmona L."/>
            <person name="Wisniewski M."/>
            <person name="Droby S."/>
            <person name="Gonzalez-Candelas L."/>
            <person name="Gabaldon T."/>
        </authorList>
    </citation>
    <scope>NUCLEOTIDE SEQUENCE [LARGE SCALE GENOMIC DNA]</scope>
    <source>
        <strain evidence="1 2">MD-8</strain>
    </source>
</reference>
<organism evidence="1 2">
    <name type="scientific">Penicillium expansum</name>
    <name type="common">Blue mold rot fungus</name>
    <dbReference type="NCBI Taxonomy" id="27334"/>
    <lineage>
        <taxon>Eukaryota</taxon>
        <taxon>Fungi</taxon>
        <taxon>Dikarya</taxon>
        <taxon>Ascomycota</taxon>
        <taxon>Pezizomycotina</taxon>
        <taxon>Eurotiomycetes</taxon>
        <taxon>Eurotiomycetidae</taxon>
        <taxon>Eurotiales</taxon>
        <taxon>Aspergillaceae</taxon>
        <taxon>Penicillium</taxon>
    </lineage>
</organism>
<name>A0A0A2J0P5_PENEN</name>
<keyword evidence="2" id="KW-1185">Reference proteome</keyword>
<sequence length="177" mass="20237">MNQSGSSRASPSDSRRSRYKTEVKLELNLLVGPRHRDAFNDISKLPDILHDNNIPGPQLIRLDKAPEEFSDTVGKGGQSIVQAPSKPFSDRLLNFGEGSKSEENVRRSTNFWRRCVMKQLRHGRPGQSHLGQVEFALNELNILYNNKFKSSNAVRREGWGFAWMPWRSDPPLPDYPY</sequence>
<dbReference type="HOGENOM" id="CLU_1518390_0_0_1"/>
<protein>
    <submittedName>
        <fullName evidence="1">Uncharacterized protein</fullName>
    </submittedName>
</protein>
<dbReference type="GeneID" id="27674965"/>
<gene>
    <name evidence="1" type="ORF">PEX2_022710</name>
</gene>
<evidence type="ECO:0000313" key="2">
    <source>
        <dbReference type="Proteomes" id="UP000030143"/>
    </source>
</evidence>
<evidence type="ECO:0000313" key="1">
    <source>
        <dbReference type="EMBL" id="KGO53743.1"/>
    </source>
</evidence>
<dbReference type="AlphaFoldDB" id="A0A0A2J0P5"/>
<dbReference type="OrthoDB" id="626167at2759"/>
<dbReference type="Proteomes" id="UP000030143">
    <property type="component" value="Unassembled WGS sequence"/>
</dbReference>